<reference evidence="2 3" key="1">
    <citation type="submission" date="2017-03" db="EMBL/GenBank/DDBJ databases">
        <title>Comparative genomics of honeybee gut symbionts reveal geographically distinct and subgroup specific antibiotic resistance.</title>
        <authorList>
            <person name="Ludvigsen J."/>
            <person name="Porcellato D."/>
            <person name="Labee-Lund T.M."/>
            <person name="Amdam G.V."/>
            <person name="Rudi K."/>
        </authorList>
    </citation>
    <scope>NUCLEOTIDE SEQUENCE [LARGE SCALE GENOMIC DNA]</scope>
    <source>
        <strain evidence="2 3">A-7-12</strain>
    </source>
</reference>
<dbReference type="EMBL" id="NARP01000033">
    <property type="protein sequence ID" value="OTP98354.1"/>
    <property type="molecule type" value="Genomic_DNA"/>
</dbReference>
<organism evidence="2 3">
    <name type="scientific">Gilliamella apicola</name>
    <dbReference type="NCBI Taxonomy" id="1196095"/>
    <lineage>
        <taxon>Bacteria</taxon>
        <taxon>Pseudomonadati</taxon>
        <taxon>Pseudomonadota</taxon>
        <taxon>Gammaproteobacteria</taxon>
        <taxon>Orbales</taxon>
        <taxon>Orbaceae</taxon>
        <taxon>Gilliamella</taxon>
    </lineage>
</organism>
<feature type="transmembrane region" description="Helical" evidence="1">
    <location>
        <begin position="114"/>
        <end position="136"/>
    </location>
</feature>
<sequence length="190" mass="22453">MASTTQIVFSPLSYLKIKQPQKRWFDYILPILLSIFFSFIIIYCDINYKNIELFSDKGIINIINNLTQILSGFYLTSMAAIATFPNKDMDKVMDGIPPKIDNKDLTRREFLIRLFGYLCFVCILLYFIGGLSIYFFDFVILSFTWTKIIKFSFCIFYFLIFFNMLLTTFMGLYFLIIKINKEKTKLDIDD</sequence>
<keyword evidence="1" id="KW-0472">Membrane</keyword>
<comment type="caution">
    <text evidence="2">The sequence shown here is derived from an EMBL/GenBank/DDBJ whole genome shotgun (WGS) entry which is preliminary data.</text>
</comment>
<dbReference type="RefSeq" id="WP_086301502.1">
    <property type="nucleotide sequence ID" value="NZ_MZNF01000033.1"/>
</dbReference>
<accession>A0A242NF13</accession>
<gene>
    <name evidence="2" type="ORF">B6D08_11470</name>
</gene>
<feature type="transmembrane region" description="Helical" evidence="1">
    <location>
        <begin position="148"/>
        <end position="176"/>
    </location>
</feature>
<keyword evidence="1" id="KW-0812">Transmembrane</keyword>
<name>A0A242NF13_9GAMM</name>
<protein>
    <submittedName>
        <fullName evidence="2">Uncharacterized protein</fullName>
    </submittedName>
</protein>
<proteinExistence type="predicted"/>
<dbReference type="Proteomes" id="UP000194977">
    <property type="component" value="Unassembled WGS sequence"/>
</dbReference>
<dbReference type="OrthoDB" id="8457152at2"/>
<evidence type="ECO:0000313" key="2">
    <source>
        <dbReference type="EMBL" id="OTP98354.1"/>
    </source>
</evidence>
<keyword evidence="1" id="KW-1133">Transmembrane helix</keyword>
<evidence type="ECO:0000313" key="3">
    <source>
        <dbReference type="Proteomes" id="UP000194977"/>
    </source>
</evidence>
<feature type="transmembrane region" description="Helical" evidence="1">
    <location>
        <begin position="62"/>
        <end position="84"/>
    </location>
</feature>
<feature type="transmembrane region" description="Helical" evidence="1">
    <location>
        <begin position="24"/>
        <end position="42"/>
    </location>
</feature>
<dbReference type="AlphaFoldDB" id="A0A242NF13"/>
<evidence type="ECO:0000256" key="1">
    <source>
        <dbReference type="SAM" id="Phobius"/>
    </source>
</evidence>